<accession>A0A449AYQ7</accession>
<feature type="transmembrane region" description="Helical" evidence="1">
    <location>
        <begin position="93"/>
        <end position="113"/>
    </location>
</feature>
<name>A0A449AYQ7_9BACT</name>
<evidence type="ECO:0000256" key="1">
    <source>
        <dbReference type="SAM" id="Phobius"/>
    </source>
</evidence>
<keyword evidence="1" id="KW-0472">Membrane</keyword>
<dbReference type="GO" id="GO:0016020">
    <property type="term" value="C:membrane"/>
    <property type="evidence" value="ECO:0007669"/>
    <property type="project" value="InterPro"/>
</dbReference>
<feature type="transmembrane region" description="Helical" evidence="1">
    <location>
        <begin position="303"/>
        <end position="321"/>
    </location>
</feature>
<dbReference type="AlphaFoldDB" id="A0A449AYQ7"/>
<feature type="transmembrane region" description="Helical" evidence="1">
    <location>
        <begin position="63"/>
        <end position="86"/>
    </location>
</feature>
<dbReference type="Proteomes" id="UP000289862">
    <property type="component" value="Chromosome"/>
</dbReference>
<keyword evidence="1" id="KW-0812">Transmembrane</keyword>
<feature type="transmembrane region" description="Helical" evidence="1">
    <location>
        <begin position="222"/>
        <end position="241"/>
    </location>
</feature>
<organism evidence="2 3">
    <name type="scientific">Mycoplasmopsis gallopavonis</name>
    <dbReference type="NCBI Taxonomy" id="76629"/>
    <lineage>
        <taxon>Bacteria</taxon>
        <taxon>Bacillati</taxon>
        <taxon>Mycoplasmatota</taxon>
        <taxon>Mycoplasmoidales</taxon>
        <taxon>Metamycoplasmataceae</taxon>
        <taxon>Mycoplasmopsis</taxon>
    </lineage>
</organism>
<feature type="transmembrane region" description="Helical" evidence="1">
    <location>
        <begin position="253"/>
        <end position="275"/>
    </location>
</feature>
<gene>
    <name evidence="2" type="primary">folT</name>
    <name evidence="2" type="ORF">NCTC10186_00129</name>
</gene>
<evidence type="ECO:0000313" key="2">
    <source>
        <dbReference type="EMBL" id="VEU72663.1"/>
    </source>
</evidence>
<evidence type="ECO:0000313" key="3">
    <source>
        <dbReference type="Proteomes" id="UP000289862"/>
    </source>
</evidence>
<protein>
    <submittedName>
        <fullName evidence="2">Folate ECF transporter S component FolT</fullName>
    </submittedName>
</protein>
<proteinExistence type="predicted"/>
<reference evidence="2 3" key="1">
    <citation type="submission" date="2019-01" db="EMBL/GenBank/DDBJ databases">
        <authorList>
            <consortium name="Pathogen Informatics"/>
        </authorList>
    </citation>
    <scope>NUCLEOTIDE SEQUENCE [LARGE SCALE GENOMIC DNA]</scope>
    <source>
        <strain evidence="2 3">NCTC10186</strain>
    </source>
</reference>
<dbReference type="Pfam" id="PF07155">
    <property type="entry name" value="ECF-ribofla_trS"/>
    <property type="match status" value="1"/>
</dbReference>
<sequence length="329" mass="37490">MKEKLWILNIKLFPKWTIRKMAFVAILIAISVAFTVVSAQIVPLVNISSYKFSFIGLPVKISGFIFGPFVGLFVGIVSDFLSLLFIPPAGYSPVYTAAIAVNGVVSGIFGYYFVQFIQNAFSKDYRLAVISAKIYLLSVKYKTAILKNHQYRVDYLSKKILHLYNKQKYITNESSNRLLANIYLINGVMFLVIVLTIIMTYISFIYDKNPAAFNNSIVKNKTALLALMTSGIGLMVFFIVIGRFTLKLERYTVLVPIIVFSAFLELINTPLLALADTLSLDNGNFKNYFFWVSQHILTNPIKIWFNMFVIYYAYLIVHKLINKNSHLSY</sequence>
<keyword evidence="3" id="KW-1185">Reference proteome</keyword>
<dbReference type="KEGG" id="mgal:NCTC10186_00129"/>
<keyword evidence="1" id="KW-1133">Transmembrane helix</keyword>
<dbReference type="InterPro" id="IPR009825">
    <property type="entry name" value="ECF_substrate-spec-like"/>
</dbReference>
<dbReference type="Gene3D" id="1.10.1760.20">
    <property type="match status" value="1"/>
</dbReference>
<feature type="transmembrane region" description="Helical" evidence="1">
    <location>
        <begin position="178"/>
        <end position="202"/>
    </location>
</feature>
<dbReference type="OrthoDB" id="397639at2"/>
<dbReference type="EMBL" id="LR215031">
    <property type="protein sequence ID" value="VEU72663.1"/>
    <property type="molecule type" value="Genomic_DNA"/>
</dbReference>